<dbReference type="Proteomes" id="UP000018461">
    <property type="component" value="Unassembled WGS sequence"/>
</dbReference>
<name>G9WLR7_9FIRM</name>
<dbReference type="EMBL" id="AFZC02000003">
    <property type="protein sequence ID" value="EHL12722.1"/>
    <property type="molecule type" value="Genomic_DNA"/>
</dbReference>
<dbReference type="AlphaFoldDB" id="G9WLR7"/>
<organism evidence="1 2">
    <name type="scientific">Oribacterium parvum ACB1</name>
    <dbReference type="NCBI Taxonomy" id="796943"/>
    <lineage>
        <taxon>Bacteria</taxon>
        <taxon>Bacillati</taxon>
        <taxon>Bacillota</taxon>
        <taxon>Clostridia</taxon>
        <taxon>Lachnospirales</taxon>
        <taxon>Lachnospiraceae</taxon>
        <taxon>Oribacterium</taxon>
    </lineage>
</organism>
<protein>
    <submittedName>
        <fullName evidence="1">Uncharacterized protein</fullName>
    </submittedName>
</protein>
<sequence length="50" mass="5864">MIDFEEEIQRFKPSLDVDQLEDAILKVDLTDMNDLMTQLFEDAMKKGNTQ</sequence>
<dbReference type="PATRIC" id="fig|796943.3.peg.665"/>
<keyword evidence="2" id="KW-1185">Reference proteome</keyword>
<dbReference type="HOGENOM" id="CLU_208372_0_0_9"/>
<gene>
    <name evidence="1" type="ORF">HMPREF9625_00276</name>
</gene>
<proteinExistence type="predicted"/>
<dbReference type="RefSeq" id="WP_009534145.1">
    <property type="nucleotide sequence ID" value="NZ_KE148312.1"/>
</dbReference>
<reference evidence="1" key="1">
    <citation type="submission" date="2011-08" db="EMBL/GenBank/DDBJ databases">
        <authorList>
            <consortium name="The Broad Institute Genome Sequencing Platform"/>
            <person name="Earl A."/>
            <person name="Ward D."/>
            <person name="Feldgarden M."/>
            <person name="Gevers D."/>
            <person name="Sizova M."/>
            <person name="Hazen A."/>
            <person name="Epstein S."/>
            <person name="Young S.K."/>
            <person name="Zeng Q."/>
            <person name="Gargeya S."/>
            <person name="Fitzgerald M."/>
            <person name="Haas B."/>
            <person name="Abouelleil A."/>
            <person name="Alvarado L."/>
            <person name="Arachchi H.M."/>
            <person name="Berlin A."/>
            <person name="Brown A."/>
            <person name="Chapman S.B."/>
            <person name="Chen Z."/>
            <person name="Dunbar C."/>
            <person name="Freedman E."/>
            <person name="Gearin G."/>
            <person name="Gellesch M."/>
            <person name="Goldberg J."/>
            <person name="Griggs A."/>
            <person name="Gujja S."/>
            <person name="Heiman D."/>
            <person name="Howarth C."/>
            <person name="Larson L."/>
            <person name="Lui A."/>
            <person name="MacDonald P.J.P."/>
            <person name="Montmayeur A."/>
            <person name="Murphy C."/>
            <person name="Neiman D."/>
            <person name="Pearson M."/>
            <person name="Priest M."/>
            <person name="Roberts A."/>
            <person name="Saif S."/>
            <person name="Shea T."/>
            <person name="Shenoy N."/>
            <person name="Sisk P."/>
            <person name="Stolte C."/>
            <person name="Sykes S."/>
            <person name="Wortman J."/>
            <person name="Nusbaum C."/>
            <person name="Birren B."/>
        </authorList>
    </citation>
    <scope>NUCLEOTIDE SEQUENCE</scope>
    <source>
        <strain evidence="1">ACB1</strain>
    </source>
</reference>
<evidence type="ECO:0000313" key="2">
    <source>
        <dbReference type="Proteomes" id="UP000018461"/>
    </source>
</evidence>
<comment type="caution">
    <text evidence="1">The sequence shown here is derived from an EMBL/GenBank/DDBJ whole genome shotgun (WGS) entry which is preliminary data.</text>
</comment>
<accession>G9WLR7</accession>
<dbReference type="STRING" id="796943.HMPREF9625_00276"/>
<evidence type="ECO:0000313" key="1">
    <source>
        <dbReference type="EMBL" id="EHL12722.1"/>
    </source>
</evidence>
<reference evidence="1" key="2">
    <citation type="submission" date="2013-03" db="EMBL/GenBank/DDBJ databases">
        <title>The Genome Sequence of Oribacterium sp. ACB1.</title>
        <authorList>
            <consortium name="The Broad Institute Genomics Platform"/>
            <consortium name="The Broad Institute Genome Sequencing Center for Infectious Disease"/>
            <person name="Earl A."/>
            <person name="Ward D."/>
            <person name="Feldgarden M."/>
            <person name="Gevers D."/>
            <person name="Sizova M."/>
            <person name="Hazen A."/>
            <person name="Epstein S."/>
            <person name="Walker B."/>
            <person name="Young S."/>
            <person name="Zeng Q."/>
            <person name="Gargeya S."/>
            <person name="Fitzgerald M."/>
            <person name="Haas B."/>
            <person name="Abouelleil A."/>
            <person name="Allen A.W."/>
            <person name="Alvarado L."/>
            <person name="Arachchi H.M."/>
            <person name="Berlin A.M."/>
            <person name="Chapman S.B."/>
            <person name="Gainer-Dewar J."/>
            <person name="Goldberg J."/>
            <person name="Griggs A."/>
            <person name="Gujja S."/>
            <person name="Hansen M."/>
            <person name="Howarth C."/>
            <person name="Imamovic A."/>
            <person name="Ireland A."/>
            <person name="Larimer J."/>
            <person name="McCowan C."/>
            <person name="Murphy C."/>
            <person name="Pearson M."/>
            <person name="Poon T.W."/>
            <person name="Priest M."/>
            <person name="Roberts A."/>
            <person name="Saif S."/>
            <person name="Shea T."/>
            <person name="Sisk P."/>
            <person name="Sykes S."/>
            <person name="Wortman J."/>
            <person name="Nusbaum C."/>
            <person name="Birren B."/>
        </authorList>
    </citation>
    <scope>NUCLEOTIDE SEQUENCE [LARGE SCALE GENOMIC DNA]</scope>
    <source>
        <strain evidence="1">ACB1</strain>
    </source>
</reference>